<dbReference type="PROSITE" id="PS51677">
    <property type="entry name" value="NODB"/>
    <property type="match status" value="1"/>
</dbReference>
<organism evidence="2 8">
    <name type="scientific">Vibrio splendidus</name>
    <dbReference type="NCBI Taxonomy" id="29497"/>
    <lineage>
        <taxon>Bacteria</taxon>
        <taxon>Pseudomonadati</taxon>
        <taxon>Pseudomonadota</taxon>
        <taxon>Gammaproteobacteria</taxon>
        <taxon>Vibrionales</taxon>
        <taxon>Vibrionaceae</taxon>
        <taxon>Vibrio</taxon>
    </lineage>
</organism>
<evidence type="ECO:0000313" key="7">
    <source>
        <dbReference type="Proteomes" id="UP000244080"/>
    </source>
</evidence>
<proteinExistence type="predicted"/>
<reference evidence="4" key="4">
    <citation type="journal article" date="2018" name="Nature">
        <title>A major lineage of non-tailed dsDNA viruses as unrecognized killers of marine bacteria.</title>
        <authorList>
            <person name="Kauffman K.M."/>
            <person name="Hussain F.A."/>
            <person name="Yang J."/>
            <person name="Arevalo P."/>
            <person name="Brown J.M."/>
            <person name="Chang W.K."/>
            <person name="VanInsberghe D."/>
            <person name="Elsherbini J."/>
            <person name="Sharma R.S."/>
            <person name="Cutler M.B."/>
            <person name="Kelly L."/>
            <person name="Polz M.F."/>
        </authorList>
    </citation>
    <scope>NUCLEOTIDE SEQUENCE</scope>
    <source>
        <strain evidence="4">10N.286.54.F3</strain>
    </source>
</reference>
<dbReference type="GO" id="GO:0005975">
    <property type="term" value="P:carbohydrate metabolic process"/>
    <property type="evidence" value="ECO:0007669"/>
    <property type="project" value="InterPro"/>
</dbReference>
<dbReference type="CDD" id="cd10977">
    <property type="entry name" value="CE4_PuuE_SpCDA1"/>
    <property type="match status" value="1"/>
</dbReference>
<dbReference type="InterPro" id="IPR002509">
    <property type="entry name" value="NODB_dom"/>
</dbReference>
<dbReference type="GeneID" id="89590295"/>
<reference evidence="6" key="1">
    <citation type="submission" date="2016-07" db="EMBL/GenBank/DDBJ databases">
        <title>Nontailed viruses are major unrecognized killers of bacteria in the ocean.</title>
        <authorList>
            <person name="Kauffman K."/>
            <person name="Hussain F."/>
            <person name="Yang J."/>
            <person name="Arevalo P."/>
            <person name="Brown J."/>
            <person name="Cutler M."/>
            <person name="Kelly L."/>
            <person name="Polz M.F."/>
        </authorList>
    </citation>
    <scope>NUCLEOTIDE SEQUENCE [LARGE SCALE GENOMIC DNA]</scope>
    <source>
        <strain evidence="6">10N.286.54.F3</strain>
    </source>
</reference>
<evidence type="ECO:0000313" key="4">
    <source>
        <dbReference type="EMBL" id="PMF20126.1"/>
    </source>
</evidence>
<dbReference type="EMBL" id="JAUYVL010000001">
    <property type="protein sequence ID" value="MDP2499944.1"/>
    <property type="molecule type" value="Genomic_DNA"/>
</dbReference>
<reference evidence="2" key="5">
    <citation type="submission" date="2022-01" db="EMBL/GenBank/DDBJ databases">
        <title>Vibrio aestuarianus Clade A and Clade B isolates are associated with Pacific oyster (Crassostrea gigas) disease outbreaks across Ireland.</title>
        <authorList>
            <person name="Coyle N."/>
            <person name="O'Toole C."/>
            <person name="Thomas J.C.L."/>
            <person name="Ryder D."/>
            <person name="Cheslett D."/>
            <person name="Feist S."/>
            <person name="Bean T."/>
            <person name="Joseph A."/>
            <person name="Waina A."/>
            <person name="Feil E."/>
            <person name="Verner-Jeffreys D.W."/>
        </authorList>
    </citation>
    <scope>NUCLEOTIDE SEQUENCE</scope>
    <source>
        <strain evidence="2">S/17/14 A</strain>
    </source>
</reference>
<evidence type="ECO:0000313" key="5">
    <source>
        <dbReference type="EMBL" id="PTP21090.1"/>
    </source>
</evidence>
<dbReference type="EMBL" id="MCSW01000181">
    <property type="protein sequence ID" value="PMF20126.1"/>
    <property type="molecule type" value="Genomic_DNA"/>
</dbReference>
<dbReference type="NCBIfam" id="TIGR03212">
    <property type="entry name" value="uraD_N-term-dom"/>
    <property type="match status" value="1"/>
</dbReference>
<reference evidence="4" key="2">
    <citation type="submission" date="2016-07" db="EMBL/GenBank/DDBJ databases">
        <authorList>
            <person name="Wan K."/>
            <person name="Booth B."/>
            <person name="Spirohn K."/>
            <person name="Hao T."/>
            <person name="Hu Y."/>
            <person name="Calderwood M."/>
            <person name="Hill D."/>
            <person name="Mohr S."/>
            <person name="Vidal M."/>
            <person name="Celniker S."/>
            <person name="Perrimon N."/>
        </authorList>
    </citation>
    <scope>NUCLEOTIDE SEQUENCE</scope>
    <source>
        <strain evidence="4">10N.286.54.F3</strain>
    </source>
</reference>
<dbReference type="Gene3D" id="3.20.20.370">
    <property type="entry name" value="Glycoside hydrolase/deacetylase"/>
    <property type="match status" value="1"/>
</dbReference>
<dbReference type="PANTHER" id="PTHR43123:SF1">
    <property type="entry name" value="POLYSACCHARIDE DEACETYLASE-RELATED"/>
    <property type="match status" value="1"/>
</dbReference>
<dbReference type="EMBL" id="JAKMYX010000044">
    <property type="protein sequence ID" value="MDH5921914.1"/>
    <property type="molecule type" value="Genomic_DNA"/>
</dbReference>
<dbReference type="Proteomes" id="UP000244080">
    <property type="component" value="Unassembled WGS sequence"/>
</dbReference>
<dbReference type="Proteomes" id="UP000235405">
    <property type="component" value="Unassembled WGS sequence"/>
</dbReference>
<name>A0A1C3IGY3_VIBSP</name>
<dbReference type="PANTHER" id="PTHR43123">
    <property type="entry name" value="POLYSACCHARIDE DEACETYLASE-RELATED"/>
    <property type="match status" value="1"/>
</dbReference>
<sequence>MNKDYSRNLIGYGANPPNPQWPGNARVAVSFVLNYEEGGERCLLHGDDESEAFLSEIPSAQPIKGERHMSMESIYEYGSRAGVWRVLRLFDEYEIPLTVFAVAMAIERHPDVAKAMVEAGHEICSHGYRWIDYQYIDESEERDHMTKAIEIIQQVTGQRPQGWYTGRTGPNTRRLVAEEGGFLYDSDAYDDDLPYWHTETGHPQLVIPYTLDVNDMRFSTAQGFNSGEQFFQYLKDTFDTLYMEGETAPKMMSVGLHCRLIGRPGRIAALRRFLDYVKQHDSVWLCRRIDIANHWHQHHPYQPNNANHQQQK</sequence>
<evidence type="ECO:0000313" key="6">
    <source>
        <dbReference type="Proteomes" id="UP000235405"/>
    </source>
</evidence>
<dbReference type="Proteomes" id="UP001159663">
    <property type="component" value="Unassembled WGS sequence"/>
</dbReference>
<comment type="caution">
    <text evidence="2">The sequence shown here is derived from an EMBL/GenBank/DDBJ whole genome shotgun (WGS) entry which is preliminary data.</text>
</comment>
<evidence type="ECO:0000313" key="8">
    <source>
        <dbReference type="Proteomes" id="UP001159663"/>
    </source>
</evidence>
<dbReference type="InterPro" id="IPR017625">
    <property type="entry name" value="PuuE"/>
</dbReference>
<gene>
    <name evidence="2" type="primary">puuE</name>
    <name evidence="4" type="ORF">BCV19_11515</name>
    <name evidence="5" type="ORF">CWO36_06570</name>
    <name evidence="2" type="ORF">L8R85_12830</name>
    <name evidence="3" type="ORF">Q8W42_04395</name>
</gene>
<dbReference type="Proteomes" id="UP001177935">
    <property type="component" value="Unassembled WGS sequence"/>
</dbReference>
<evidence type="ECO:0000313" key="2">
    <source>
        <dbReference type="EMBL" id="MDH5921914.1"/>
    </source>
</evidence>
<accession>A0A1C3IGY3</accession>
<dbReference type="RefSeq" id="WP_017083064.1">
    <property type="nucleotide sequence ID" value="NZ_CAWNUC010000002.1"/>
</dbReference>
<evidence type="ECO:0000313" key="3">
    <source>
        <dbReference type="EMBL" id="MDP2499944.1"/>
    </source>
</evidence>
<dbReference type="Pfam" id="PF01522">
    <property type="entry name" value="Polysacc_deac_1"/>
    <property type="match status" value="1"/>
</dbReference>
<protein>
    <submittedName>
        <fullName evidence="2 4">Allantoinase</fullName>
    </submittedName>
</protein>
<dbReference type="EMBL" id="PIGA01000008">
    <property type="protein sequence ID" value="PTP21090.1"/>
    <property type="molecule type" value="Genomic_DNA"/>
</dbReference>
<feature type="domain" description="NodB homology" evidence="1">
    <location>
        <begin position="69"/>
        <end position="286"/>
    </location>
</feature>
<dbReference type="AlphaFoldDB" id="A0A1C3IGY3"/>
<dbReference type="SUPFAM" id="SSF88713">
    <property type="entry name" value="Glycoside hydrolase/deacetylase"/>
    <property type="match status" value="1"/>
</dbReference>
<reference evidence="3" key="6">
    <citation type="submission" date="2023-07" db="EMBL/GenBank/DDBJ databases">
        <title>Genome content predicts the carbon catabolic preferences of heterotrophic bacteria.</title>
        <authorList>
            <person name="Gralka M."/>
        </authorList>
    </citation>
    <scope>NUCLEOTIDE SEQUENCE</scope>
    <source>
        <strain evidence="3">6E02</strain>
    </source>
</reference>
<dbReference type="InterPro" id="IPR011330">
    <property type="entry name" value="Glyco_hydro/deAcase_b/a-brl"/>
</dbReference>
<evidence type="ECO:0000259" key="1">
    <source>
        <dbReference type="PROSITE" id="PS51677"/>
    </source>
</evidence>
<reference evidence="5 7" key="3">
    <citation type="submission" date="2017-11" db="EMBL/GenBank/DDBJ databases">
        <title>Population delineation of vibrios coincides with oyster pathogenicity.</title>
        <authorList>
            <person name="Bruto M."/>
            <person name="Labreuche Y."/>
            <person name="James A."/>
            <person name="Piel D."/>
            <person name="Chenivesse S."/>
            <person name="Petton B."/>
            <person name="Polz M.F."/>
            <person name="Le Roux F."/>
        </authorList>
    </citation>
    <scope>NUCLEOTIDE SEQUENCE [LARGE SCALE GENOMIC DNA]</scope>
    <source>
        <strain evidence="5 7">1F_55</strain>
    </source>
</reference>
<dbReference type="GO" id="GO:0016810">
    <property type="term" value="F:hydrolase activity, acting on carbon-nitrogen (but not peptide) bonds"/>
    <property type="evidence" value="ECO:0007669"/>
    <property type="project" value="InterPro"/>
</dbReference>